<dbReference type="InterPro" id="IPR022572">
    <property type="entry name" value="DNA_rep/recomb_RecO_N"/>
</dbReference>
<name>A0A2T4UAW5_9BACI</name>
<dbReference type="Pfam" id="PF11967">
    <property type="entry name" value="RecO_N"/>
    <property type="match status" value="1"/>
</dbReference>
<dbReference type="InterPro" id="IPR042242">
    <property type="entry name" value="RecO_C"/>
</dbReference>
<dbReference type="RefSeq" id="WP_107583126.1">
    <property type="nucleotide sequence ID" value="NZ_PZJJ01000001.1"/>
</dbReference>
<dbReference type="Gene3D" id="1.20.1440.120">
    <property type="entry name" value="Recombination protein O, C-terminal domain"/>
    <property type="match status" value="1"/>
</dbReference>
<evidence type="ECO:0000313" key="9">
    <source>
        <dbReference type="EMBL" id="PTL40542.1"/>
    </source>
</evidence>
<comment type="similarity">
    <text evidence="1 7">Belongs to the RecO family.</text>
</comment>
<evidence type="ECO:0000313" key="10">
    <source>
        <dbReference type="Proteomes" id="UP000240509"/>
    </source>
</evidence>
<dbReference type="Proteomes" id="UP000240509">
    <property type="component" value="Unassembled WGS sequence"/>
</dbReference>
<dbReference type="GO" id="GO:0006310">
    <property type="term" value="P:DNA recombination"/>
    <property type="evidence" value="ECO:0007669"/>
    <property type="project" value="UniProtKB-UniRule"/>
</dbReference>
<dbReference type="InterPro" id="IPR037278">
    <property type="entry name" value="ARFGAP/RecO"/>
</dbReference>
<dbReference type="HAMAP" id="MF_00201">
    <property type="entry name" value="RecO"/>
    <property type="match status" value="1"/>
</dbReference>
<comment type="caution">
    <text evidence="9">The sequence shown here is derived from an EMBL/GenBank/DDBJ whole genome shotgun (WGS) entry which is preliminary data.</text>
</comment>
<evidence type="ECO:0000256" key="7">
    <source>
        <dbReference type="HAMAP-Rule" id="MF_00201"/>
    </source>
</evidence>
<comment type="function">
    <text evidence="7">Involved in DNA repair and RecF pathway recombination.</text>
</comment>
<keyword evidence="5 7" id="KW-0234">DNA repair</keyword>
<accession>A0A2T4UAW5</accession>
<evidence type="ECO:0000259" key="8">
    <source>
        <dbReference type="Pfam" id="PF11967"/>
    </source>
</evidence>
<evidence type="ECO:0000256" key="3">
    <source>
        <dbReference type="ARBA" id="ARBA00022763"/>
    </source>
</evidence>
<dbReference type="EMBL" id="PZJJ01000001">
    <property type="protein sequence ID" value="PTL40542.1"/>
    <property type="molecule type" value="Genomic_DNA"/>
</dbReference>
<dbReference type="InterPro" id="IPR012340">
    <property type="entry name" value="NA-bd_OB-fold"/>
</dbReference>
<dbReference type="SUPFAM" id="SSF57863">
    <property type="entry name" value="ArfGap/RecO-like zinc finger"/>
    <property type="match status" value="1"/>
</dbReference>
<gene>
    <name evidence="7" type="primary">recO</name>
    <name evidence="9" type="ORF">C6Y45_01145</name>
</gene>
<dbReference type="SUPFAM" id="SSF50249">
    <property type="entry name" value="Nucleic acid-binding proteins"/>
    <property type="match status" value="1"/>
</dbReference>
<dbReference type="PANTHER" id="PTHR33991">
    <property type="entry name" value="DNA REPAIR PROTEIN RECO"/>
    <property type="match status" value="1"/>
</dbReference>
<feature type="domain" description="DNA replication/recombination mediator RecO N-terminal" evidence="8">
    <location>
        <begin position="1"/>
        <end position="78"/>
    </location>
</feature>
<dbReference type="OrthoDB" id="9797083at2"/>
<organism evidence="9 10">
    <name type="scientific">Alkalicoccus saliphilus</name>
    <dbReference type="NCBI Taxonomy" id="200989"/>
    <lineage>
        <taxon>Bacteria</taxon>
        <taxon>Bacillati</taxon>
        <taxon>Bacillota</taxon>
        <taxon>Bacilli</taxon>
        <taxon>Bacillales</taxon>
        <taxon>Bacillaceae</taxon>
        <taxon>Alkalicoccus</taxon>
    </lineage>
</organism>
<evidence type="ECO:0000256" key="6">
    <source>
        <dbReference type="ARBA" id="ARBA00033409"/>
    </source>
</evidence>
<reference evidence="9 10" key="1">
    <citation type="submission" date="2018-03" db="EMBL/GenBank/DDBJ databases">
        <title>Alkalicoccus saliphilus sp. nov., isolated from a mineral pool.</title>
        <authorList>
            <person name="Zhao B."/>
        </authorList>
    </citation>
    <scope>NUCLEOTIDE SEQUENCE [LARGE SCALE GENOMIC DNA]</scope>
    <source>
        <strain evidence="9 10">6AG</strain>
    </source>
</reference>
<dbReference type="GO" id="GO:0006302">
    <property type="term" value="P:double-strand break repair"/>
    <property type="evidence" value="ECO:0007669"/>
    <property type="project" value="TreeGrafter"/>
</dbReference>
<evidence type="ECO:0000256" key="1">
    <source>
        <dbReference type="ARBA" id="ARBA00007452"/>
    </source>
</evidence>
<protein>
    <recommendedName>
        <fullName evidence="2 7">DNA repair protein RecO</fullName>
    </recommendedName>
    <alternativeName>
        <fullName evidence="6 7">Recombination protein O</fullName>
    </alternativeName>
</protein>
<evidence type="ECO:0000256" key="4">
    <source>
        <dbReference type="ARBA" id="ARBA00023172"/>
    </source>
</evidence>
<keyword evidence="10" id="KW-1185">Reference proteome</keyword>
<keyword evidence="3 7" id="KW-0227">DNA damage</keyword>
<dbReference type="Pfam" id="PF02565">
    <property type="entry name" value="RecO_C"/>
    <property type="match status" value="1"/>
</dbReference>
<dbReference type="GO" id="GO:0043590">
    <property type="term" value="C:bacterial nucleoid"/>
    <property type="evidence" value="ECO:0007669"/>
    <property type="project" value="TreeGrafter"/>
</dbReference>
<dbReference type="InterPro" id="IPR003717">
    <property type="entry name" value="RecO"/>
</dbReference>
<keyword evidence="4 7" id="KW-0233">DNA recombination</keyword>
<dbReference type="NCBIfam" id="TIGR00613">
    <property type="entry name" value="reco"/>
    <property type="match status" value="1"/>
</dbReference>
<proteinExistence type="inferred from homology"/>
<evidence type="ECO:0000256" key="5">
    <source>
        <dbReference type="ARBA" id="ARBA00023204"/>
    </source>
</evidence>
<dbReference type="PANTHER" id="PTHR33991:SF1">
    <property type="entry name" value="DNA REPAIR PROTEIN RECO"/>
    <property type="match status" value="1"/>
</dbReference>
<evidence type="ECO:0000256" key="2">
    <source>
        <dbReference type="ARBA" id="ARBA00021310"/>
    </source>
</evidence>
<dbReference type="Gene3D" id="2.40.50.140">
    <property type="entry name" value="Nucleic acid-binding proteins"/>
    <property type="match status" value="1"/>
</dbReference>
<sequence>MLQKVEGIVLRTTDYGENHKIITIYSRENGKTALMARGAKKTKSKFASASQLFVHGVFIYHQSRGMGSLNQADIVDSFRYIRSDLMKTAYASYAVELLDKLTEDKQPAAPLFDLLLQIFSRMNEEDDPEILIRIFETKMLYVSGAAPVLNACVNCGNMDEITRFSLKYAGVLCRHCAHIDDRPSPAGPHAVKLLRLFQQINPSRIGKISVKSSTKKELKDTLEAYYEEYVGVYIKAKRFLKQMEDLEAGNLDSGKDFS</sequence>
<dbReference type="AlphaFoldDB" id="A0A2T4UAW5"/>